<comment type="similarity">
    <text evidence="1">Belongs to the sigma-70 factor family. ECF subfamily.</text>
</comment>
<dbReference type="Proteomes" id="UP000620550">
    <property type="component" value="Unassembled WGS sequence"/>
</dbReference>
<dbReference type="InterPro" id="IPR014284">
    <property type="entry name" value="RNA_pol_sigma-70_dom"/>
</dbReference>
<evidence type="ECO:0000259" key="6">
    <source>
        <dbReference type="Pfam" id="PF04542"/>
    </source>
</evidence>
<dbReference type="PANTHER" id="PTHR43133">
    <property type="entry name" value="RNA POLYMERASE ECF-TYPE SIGMA FACTO"/>
    <property type="match status" value="1"/>
</dbReference>
<dbReference type="NCBIfam" id="TIGR02937">
    <property type="entry name" value="sigma70-ECF"/>
    <property type="match status" value="1"/>
</dbReference>
<protein>
    <submittedName>
        <fullName evidence="8">DNA-directed RNA polymerase sigma-70 factor</fullName>
    </submittedName>
</protein>
<dbReference type="InterPro" id="IPR013325">
    <property type="entry name" value="RNA_pol_sigma_r2"/>
</dbReference>
<keyword evidence="4" id="KW-0804">Transcription</keyword>
<feature type="domain" description="RNA polymerase sigma-70 region 2" evidence="6">
    <location>
        <begin position="30"/>
        <end position="95"/>
    </location>
</feature>
<dbReference type="Pfam" id="PF04542">
    <property type="entry name" value="Sigma70_r2"/>
    <property type="match status" value="1"/>
</dbReference>
<dbReference type="NCBIfam" id="TIGR02985">
    <property type="entry name" value="Sig70_bacteroi1"/>
    <property type="match status" value="1"/>
</dbReference>
<feature type="transmembrane region" description="Helical" evidence="5">
    <location>
        <begin position="179"/>
        <end position="196"/>
    </location>
</feature>
<dbReference type="PANTHER" id="PTHR43133:SF46">
    <property type="entry name" value="RNA POLYMERASE SIGMA-70 FACTOR ECF SUBFAMILY"/>
    <property type="match status" value="1"/>
</dbReference>
<dbReference type="InterPro" id="IPR036388">
    <property type="entry name" value="WH-like_DNA-bd_sf"/>
</dbReference>
<dbReference type="InterPro" id="IPR014327">
    <property type="entry name" value="RNA_pol_sigma70_bacteroid"/>
</dbReference>
<gene>
    <name evidence="8" type="ORF">GCM10017764_09020</name>
</gene>
<feature type="domain" description="RNA polymerase sigma factor 70 region 4 type 2" evidence="7">
    <location>
        <begin position="128"/>
        <end position="178"/>
    </location>
</feature>
<organism evidence="8 9">
    <name type="scientific">Sphingobacterium griseoflavum</name>
    <dbReference type="NCBI Taxonomy" id="1474952"/>
    <lineage>
        <taxon>Bacteria</taxon>
        <taxon>Pseudomonadati</taxon>
        <taxon>Bacteroidota</taxon>
        <taxon>Sphingobacteriia</taxon>
        <taxon>Sphingobacteriales</taxon>
        <taxon>Sphingobacteriaceae</taxon>
        <taxon>Sphingobacterium</taxon>
    </lineage>
</organism>
<evidence type="ECO:0000256" key="1">
    <source>
        <dbReference type="ARBA" id="ARBA00010641"/>
    </source>
</evidence>
<comment type="caution">
    <text evidence="8">The sequence shown here is derived from an EMBL/GenBank/DDBJ whole genome shotgun (WGS) entry which is preliminary data.</text>
</comment>
<keyword evidence="5" id="KW-1133">Transmembrane helix</keyword>
<dbReference type="Gene3D" id="1.10.10.10">
    <property type="entry name" value="Winged helix-like DNA-binding domain superfamily/Winged helix DNA-binding domain"/>
    <property type="match status" value="1"/>
</dbReference>
<dbReference type="SUPFAM" id="SSF88946">
    <property type="entry name" value="Sigma2 domain of RNA polymerase sigma factors"/>
    <property type="match status" value="1"/>
</dbReference>
<evidence type="ECO:0000256" key="4">
    <source>
        <dbReference type="ARBA" id="ARBA00023163"/>
    </source>
</evidence>
<proteinExistence type="inferred from homology"/>
<dbReference type="InterPro" id="IPR039425">
    <property type="entry name" value="RNA_pol_sigma-70-like"/>
</dbReference>
<evidence type="ECO:0000313" key="8">
    <source>
        <dbReference type="EMBL" id="GHE28683.1"/>
    </source>
</evidence>
<keyword evidence="5" id="KW-0472">Membrane</keyword>
<keyword evidence="5" id="KW-0812">Transmembrane</keyword>
<sequence length="198" mass="23784">MAVKNHRINLADSELVILINRGDQRAFDELFLRHKEALYIHAYRMVADHELCNDIIQEVFLAVWERRKQWQIQTTPLAYLYRAVRNKILDHISHEQVVTRYMAEMVDFDENGQNFTDDYILEKELLALIEEIKNDLPKRTREIFDLNKTEELSYRDIAQKLDISEHTAKKQVHNALRYLRTRLSSGIFFIFFHIFFQL</sequence>
<keyword evidence="9" id="KW-1185">Reference proteome</keyword>
<dbReference type="Gene3D" id="1.10.1740.10">
    <property type="match status" value="1"/>
</dbReference>
<evidence type="ECO:0000256" key="2">
    <source>
        <dbReference type="ARBA" id="ARBA00023015"/>
    </source>
</evidence>
<evidence type="ECO:0000313" key="9">
    <source>
        <dbReference type="Proteomes" id="UP000620550"/>
    </source>
</evidence>
<dbReference type="EMBL" id="BNAF01000003">
    <property type="protein sequence ID" value="GHE28683.1"/>
    <property type="molecule type" value="Genomic_DNA"/>
</dbReference>
<dbReference type="RefSeq" id="WP_189625434.1">
    <property type="nucleotide sequence ID" value="NZ_BNAF01000003.1"/>
</dbReference>
<evidence type="ECO:0000256" key="5">
    <source>
        <dbReference type="SAM" id="Phobius"/>
    </source>
</evidence>
<accession>A0ABQ3HS28</accession>
<keyword evidence="2" id="KW-0805">Transcription regulation</keyword>
<keyword evidence="3" id="KW-0731">Sigma factor</keyword>
<dbReference type="InterPro" id="IPR007627">
    <property type="entry name" value="RNA_pol_sigma70_r2"/>
</dbReference>
<dbReference type="GO" id="GO:0000428">
    <property type="term" value="C:DNA-directed RNA polymerase complex"/>
    <property type="evidence" value="ECO:0007669"/>
    <property type="project" value="UniProtKB-KW"/>
</dbReference>
<evidence type="ECO:0000259" key="7">
    <source>
        <dbReference type="Pfam" id="PF08281"/>
    </source>
</evidence>
<dbReference type="Pfam" id="PF08281">
    <property type="entry name" value="Sigma70_r4_2"/>
    <property type="match status" value="1"/>
</dbReference>
<name>A0ABQ3HS28_9SPHI</name>
<dbReference type="SUPFAM" id="SSF88659">
    <property type="entry name" value="Sigma3 and sigma4 domains of RNA polymerase sigma factors"/>
    <property type="match status" value="1"/>
</dbReference>
<dbReference type="InterPro" id="IPR013324">
    <property type="entry name" value="RNA_pol_sigma_r3/r4-like"/>
</dbReference>
<dbReference type="InterPro" id="IPR013249">
    <property type="entry name" value="RNA_pol_sigma70_r4_t2"/>
</dbReference>
<keyword evidence="8" id="KW-0240">DNA-directed RNA polymerase</keyword>
<reference evidence="9" key="1">
    <citation type="journal article" date="2019" name="Int. J. Syst. Evol. Microbiol.">
        <title>The Global Catalogue of Microorganisms (GCM) 10K type strain sequencing project: providing services to taxonomists for standard genome sequencing and annotation.</title>
        <authorList>
            <consortium name="The Broad Institute Genomics Platform"/>
            <consortium name="The Broad Institute Genome Sequencing Center for Infectious Disease"/>
            <person name="Wu L."/>
            <person name="Ma J."/>
        </authorList>
    </citation>
    <scope>NUCLEOTIDE SEQUENCE [LARGE SCALE GENOMIC DNA]</scope>
    <source>
        <strain evidence="9">CGMCC 1.12966</strain>
    </source>
</reference>
<evidence type="ECO:0000256" key="3">
    <source>
        <dbReference type="ARBA" id="ARBA00023082"/>
    </source>
</evidence>